<reference evidence="2" key="1">
    <citation type="journal article" date="2013" name="Nature">
        <title>Pan genome of the phytoplankton Emiliania underpins its global distribution.</title>
        <authorList>
            <person name="Read B.A."/>
            <person name="Kegel J."/>
            <person name="Klute M.J."/>
            <person name="Kuo A."/>
            <person name="Lefebvre S.C."/>
            <person name="Maumus F."/>
            <person name="Mayer C."/>
            <person name="Miller J."/>
            <person name="Monier A."/>
            <person name="Salamov A."/>
            <person name="Young J."/>
            <person name="Aguilar M."/>
            <person name="Claverie J.M."/>
            <person name="Frickenhaus S."/>
            <person name="Gonzalez K."/>
            <person name="Herman E.K."/>
            <person name="Lin Y.C."/>
            <person name="Napier J."/>
            <person name="Ogata H."/>
            <person name="Sarno A.F."/>
            <person name="Shmutz J."/>
            <person name="Schroeder D."/>
            <person name="de Vargas C."/>
            <person name="Verret F."/>
            <person name="von Dassow P."/>
            <person name="Valentin K."/>
            <person name="Van de Peer Y."/>
            <person name="Wheeler G."/>
            <person name="Dacks J.B."/>
            <person name="Delwiche C.F."/>
            <person name="Dyhrman S.T."/>
            <person name="Glockner G."/>
            <person name="John U."/>
            <person name="Richards T."/>
            <person name="Worden A.Z."/>
            <person name="Zhang X."/>
            <person name="Grigoriev I.V."/>
            <person name="Allen A.E."/>
            <person name="Bidle K."/>
            <person name="Borodovsky M."/>
            <person name="Bowler C."/>
            <person name="Brownlee C."/>
            <person name="Cock J.M."/>
            <person name="Elias M."/>
            <person name="Gladyshev V.N."/>
            <person name="Groth M."/>
            <person name="Guda C."/>
            <person name="Hadaegh A."/>
            <person name="Iglesias-Rodriguez M.D."/>
            <person name="Jenkins J."/>
            <person name="Jones B.M."/>
            <person name="Lawson T."/>
            <person name="Leese F."/>
            <person name="Lindquist E."/>
            <person name="Lobanov A."/>
            <person name="Lomsadze A."/>
            <person name="Malik S.B."/>
            <person name="Marsh M.E."/>
            <person name="Mackinder L."/>
            <person name="Mock T."/>
            <person name="Mueller-Roeber B."/>
            <person name="Pagarete A."/>
            <person name="Parker M."/>
            <person name="Probert I."/>
            <person name="Quesneville H."/>
            <person name="Raines C."/>
            <person name="Rensing S.A."/>
            <person name="Riano-Pachon D.M."/>
            <person name="Richier S."/>
            <person name="Rokitta S."/>
            <person name="Shiraiwa Y."/>
            <person name="Soanes D.M."/>
            <person name="van der Giezen M."/>
            <person name="Wahlund T.M."/>
            <person name="Williams B."/>
            <person name="Wilson W."/>
            <person name="Wolfe G."/>
            <person name="Wurch L.L."/>
        </authorList>
    </citation>
    <scope>NUCLEOTIDE SEQUENCE</scope>
</reference>
<proteinExistence type="predicted"/>
<dbReference type="Proteomes" id="UP000013827">
    <property type="component" value="Unassembled WGS sequence"/>
</dbReference>
<dbReference type="AlphaFoldDB" id="A0A0D3L0Z1"/>
<protein>
    <submittedName>
        <fullName evidence="1">Uncharacterized protein</fullName>
    </submittedName>
</protein>
<name>A0A0D3L0Z1_EMIH1</name>
<dbReference type="PaxDb" id="2903-EOD41676"/>
<dbReference type="EnsemblProtists" id="EOD41676">
    <property type="protein sequence ID" value="EOD41676"/>
    <property type="gene ID" value="EMIHUDRAFT_431765"/>
</dbReference>
<sequence length="87" mass="9614">MATVSPAERRALERKEDWSQKIIDLSSDLARCITEADLPPLNLVSPLGRKASEEVAELEDLHRILQAEGIPGLRAALKARELERKGA</sequence>
<reference evidence="1" key="2">
    <citation type="submission" date="2024-10" db="UniProtKB">
        <authorList>
            <consortium name="EnsemblProtists"/>
        </authorList>
    </citation>
    <scope>IDENTIFICATION</scope>
</reference>
<keyword evidence="2" id="KW-1185">Reference proteome</keyword>
<dbReference type="HOGENOM" id="CLU_2488107_0_0_1"/>
<evidence type="ECO:0000313" key="2">
    <source>
        <dbReference type="Proteomes" id="UP000013827"/>
    </source>
</evidence>
<dbReference type="GeneID" id="17286946"/>
<dbReference type="RefSeq" id="XP_005794105.1">
    <property type="nucleotide sequence ID" value="XM_005794048.1"/>
</dbReference>
<accession>A0A0D3L0Z1</accession>
<evidence type="ECO:0000313" key="1">
    <source>
        <dbReference type="EnsemblProtists" id="EOD41676"/>
    </source>
</evidence>
<organism evidence="1 2">
    <name type="scientific">Emiliania huxleyi (strain CCMP1516)</name>
    <dbReference type="NCBI Taxonomy" id="280463"/>
    <lineage>
        <taxon>Eukaryota</taxon>
        <taxon>Haptista</taxon>
        <taxon>Haptophyta</taxon>
        <taxon>Prymnesiophyceae</taxon>
        <taxon>Isochrysidales</taxon>
        <taxon>Noelaerhabdaceae</taxon>
        <taxon>Emiliania</taxon>
    </lineage>
</organism>
<dbReference type="KEGG" id="ehx:EMIHUDRAFT_431765"/>